<evidence type="ECO:0000256" key="5">
    <source>
        <dbReference type="SAM" id="Phobius"/>
    </source>
</evidence>
<feature type="transmembrane region" description="Helical" evidence="5">
    <location>
        <begin position="264"/>
        <end position="283"/>
    </location>
</feature>
<evidence type="ECO:0000256" key="2">
    <source>
        <dbReference type="ARBA" id="ARBA00022692"/>
    </source>
</evidence>
<name>A0ABV2LC80_9HYPH</name>
<evidence type="ECO:0000256" key="4">
    <source>
        <dbReference type="ARBA" id="ARBA00023136"/>
    </source>
</evidence>
<keyword evidence="2 5" id="KW-0812">Transmembrane</keyword>
<feature type="transmembrane region" description="Helical" evidence="5">
    <location>
        <begin position="120"/>
        <end position="138"/>
    </location>
</feature>
<feature type="transmembrane region" description="Helical" evidence="5">
    <location>
        <begin position="414"/>
        <end position="431"/>
    </location>
</feature>
<proteinExistence type="predicted"/>
<feature type="transmembrane region" description="Helical" evidence="5">
    <location>
        <begin position="67"/>
        <end position="85"/>
    </location>
</feature>
<comment type="subcellular location">
    <subcellularLocation>
        <location evidence="1">Membrane</location>
        <topology evidence="1">Multi-pass membrane protein</topology>
    </subcellularLocation>
</comment>
<dbReference type="GO" id="GO:0016874">
    <property type="term" value="F:ligase activity"/>
    <property type="evidence" value="ECO:0007669"/>
    <property type="project" value="UniProtKB-KW"/>
</dbReference>
<evidence type="ECO:0000313" key="7">
    <source>
        <dbReference type="EMBL" id="MET3695471.1"/>
    </source>
</evidence>
<dbReference type="InterPro" id="IPR051533">
    <property type="entry name" value="WaaL-like"/>
</dbReference>
<evidence type="ECO:0000256" key="3">
    <source>
        <dbReference type="ARBA" id="ARBA00022989"/>
    </source>
</evidence>
<evidence type="ECO:0000259" key="6">
    <source>
        <dbReference type="Pfam" id="PF04932"/>
    </source>
</evidence>
<feature type="transmembrane region" description="Helical" evidence="5">
    <location>
        <begin position="223"/>
        <end position="252"/>
    </location>
</feature>
<dbReference type="Pfam" id="PF04932">
    <property type="entry name" value="Wzy_C"/>
    <property type="match status" value="1"/>
</dbReference>
<accession>A0ABV2LC80</accession>
<feature type="transmembrane region" description="Helical" evidence="5">
    <location>
        <begin position="28"/>
        <end position="47"/>
    </location>
</feature>
<dbReference type="PANTHER" id="PTHR37422">
    <property type="entry name" value="TEICHURONIC ACID BIOSYNTHESIS PROTEIN TUAE"/>
    <property type="match status" value="1"/>
</dbReference>
<keyword evidence="3 5" id="KW-1133">Transmembrane helix</keyword>
<organism evidence="7 8">
    <name type="scientific">Methylobacterium goesingense</name>
    <dbReference type="NCBI Taxonomy" id="243690"/>
    <lineage>
        <taxon>Bacteria</taxon>
        <taxon>Pseudomonadati</taxon>
        <taxon>Pseudomonadota</taxon>
        <taxon>Alphaproteobacteria</taxon>
        <taxon>Hyphomicrobiales</taxon>
        <taxon>Methylobacteriaceae</taxon>
        <taxon>Methylobacterium</taxon>
    </lineage>
</organism>
<evidence type="ECO:0000313" key="8">
    <source>
        <dbReference type="Proteomes" id="UP001549145"/>
    </source>
</evidence>
<dbReference type="RefSeq" id="WP_238281563.1">
    <property type="nucleotide sequence ID" value="NZ_BPQL01000128.1"/>
</dbReference>
<dbReference type="PANTHER" id="PTHR37422:SF13">
    <property type="entry name" value="LIPOPOLYSACCHARIDE BIOSYNTHESIS PROTEIN PA4999-RELATED"/>
    <property type="match status" value="1"/>
</dbReference>
<sequence>MNTATASLHGASLPVPGRAADRWRVARMAFAILAMLLASTAFYNFSFQPRALKEAGLVGNDESRADIVSMLGWILLYAIAGVVVLRGLWRDGLEPRFALLIPFALYVLASATWAYQPAQAFVFCVMLVANIVVADALATQVHPDVLLGALARVVVPSIAFSLILLAIIPELVTTDPERPGLLTAGEFSGVFSHKIHMGINAASAFLVLLFQPRSFAKSPVWRWIGLALCAIALVLANSASAILALAVSVMMIATARAAPRLRGVVFSVVGMATLLISVLLPHIDVGGITELFGRSSNLTGRGDFWALAPGYIAKHPWVGYGYGGFFQRDPYSQVWDLWSYFEFFFTPNFHNSALDVLIVLGYLGLAAYIVILVVGLRVSANRSLGSSADILGCILILFTASSATDFQFMRHNCLATILLFYAFLVGGRVYGPRRAADGARVGA</sequence>
<feature type="transmembrane region" description="Helical" evidence="5">
    <location>
        <begin position="388"/>
        <end position="408"/>
    </location>
</feature>
<protein>
    <submittedName>
        <fullName evidence="7">O-antigen ligase</fullName>
    </submittedName>
</protein>
<feature type="transmembrane region" description="Helical" evidence="5">
    <location>
        <begin position="145"/>
        <end position="168"/>
    </location>
</feature>
<dbReference type="InterPro" id="IPR007016">
    <property type="entry name" value="O-antigen_ligase-rel_domated"/>
</dbReference>
<reference evidence="7 8" key="1">
    <citation type="submission" date="2024-06" db="EMBL/GenBank/DDBJ databases">
        <title>Genomic Encyclopedia of Type Strains, Phase IV (KMG-IV): sequencing the most valuable type-strain genomes for metagenomic binning, comparative biology and taxonomic classification.</title>
        <authorList>
            <person name="Goeker M."/>
        </authorList>
    </citation>
    <scope>NUCLEOTIDE SEQUENCE [LARGE SCALE GENOMIC DNA]</scope>
    <source>
        <strain evidence="7 8">DSM 21331</strain>
    </source>
</reference>
<feature type="domain" description="O-antigen ligase-related" evidence="6">
    <location>
        <begin position="225"/>
        <end position="369"/>
    </location>
</feature>
<evidence type="ECO:0000256" key="1">
    <source>
        <dbReference type="ARBA" id="ARBA00004141"/>
    </source>
</evidence>
<gene>
    <name evidence="7" type="ORF">ABID43_005039</name>
</gene>
<comment type="caution">
    <text evidence="7">The sequence shown here is derived from an EMBL/GenBank/DDBJ whole genome shotgun (WGS) entry which is preliminary data.</text>
</comment>
<feature type="transmembrane region" description="Helical" evidence="5">
    <location>
        <begin position="97"/>
        <end position="114"/>
    </location>
</feature>
<keyword evidence="8" id="KW-1185">Reference proteome</keyword>
<keyword evidence="7" id="KW-0436">Ligase</keyword>
<dbReference type="EMBL" id="JBEPMM010000029">
    <property type="protein sequence ID" value="MET3695471.1"/>
    <property type="molecule type" value="Genomic_DNA"/>
</dbReference>
<dbReference type="Proteomes" id="UP001549145">
    <property type="component" value="Unassembled WGS sequence"/>
</dbReference>
<keyword evidence="4 5" id="KW-0472">Membrane</keyword>
<feature type="transmembrane region" description="Helical" evidence="5">
    <location>
        <begin position="356"/>
        <end position="376"/>
    </location>
</feature>